<protein>
    <submittedName>
        <fullName evidence="2">Uncharacterized protein</fullName>
    </submittedName>
</protein>
<keyword evidence="3" id="KW-1185">Reference proteome</keyword>
<reference evidence="2 3" key="1">
    <citation type="journal article" date="2018" name="IMA Fungus">
        <title>IMA Genome-F 9: Draft genome sequence of Annulohypoxylon stygium, Aspergillus mulundensis, Berkeleyomyces basicola (syn. Thielaviopsis basicola), Ceratocystis smalleyi, two Cercospora beticola strains, Coleophoma cylindrospora, Fusarium fracticaudum, Phialophora cf. hyalina, and Morchella septimelata.</title>
        <authorList>
            <person name="Wingfield B.D."/>
            <person name="Bills G.F."/>
            <person name="Dong Y."/>
            <person name="Huang W."/>
            <person name="Nel W.J."/>
            <person name="Swalarsk-Parry B.S."/>
            <person name="Vaghefi N."/>
            <person name="Wilken P.M."/>
            <person name="An Z."/>
            <person name="de Beer Z.W."/>
            <person name="De Vos L."/>
            <person name="Chen L."/>
            <person name="Duong T.A."/>
            <person name="Gao Y."/>
            <person name="Hammerbacher A."/>
            <person name="Kikkert J.R."/>
            <person name="Li Y."/>
            <person name="Li H."/>
            <person name="Li K."/>
            <person name="Li Q."/>
            <person name="Liu X."/>
            <person name="Ma X."/>
            <person name="Naidoo K."/>
            <person name="Pethybridge S.J."/>
            <person name="Sun J."/>
            <person name="Steenkamp E.T."/>
            <person name="van der Nest M.A."/>
            <person name="van Wyk S."/>
            <person name="Wingfield M.J."/>
            <person name="Xiong C."/>
            <person name="Yue Q."/>
            <person name="Zhang X."/>
        </authorList>
    </citation>
    <scope>NUCLEOTIDE SEQUENCE [LARGE SCALE GENOMIC DNA]</scope>
    <source>
        <strain evidence="2 3">BP5796</strain>
    </source>
</reference>
<gene>
    <name evidence="2" type="ORF">BP5796_06698</name>
</gene>
<accession>A0A3D8RP80</accession>
<dbReference type="Proteomes" id="UP000256328">
    <property type="component" value="Unassembled WGS sequence"/>
</dbReference>
<feature type="region of interest" description="Disordered" evidence="1">
    <location>
        <begin position="294"/>
        <end position="313"/>
    </location>
</feature>
<proteinExistence type="predicted"/>
<feature type="region of interest" description="Disordered" evidence="1">
    <location>
        <begin position="413"/>
        <end position="463"/>
    </location>
</feature>
<feature type="compositionally biased region" description="Basic and acidic residues" evidence="1">
    <location>
        <begin position="413"/>
        <end position="434"/>
    </location>
</feature>
<evidence type="ECO:0000256" key="1">
    <source>
        <dbReference type="SAM" id="MobiDB-lite"/>
    </source>
</evidence>
<evidence type="ECO:0000313" key="2">
    <source>
        <dbReference type="EMBL" id="RDW75877.1"/>
    </source>
</evidence>
<feature type="compositionally biased region" description="Low complexity" evidence="1">
    <location>
        <begin position="304"/>
        <end position="313"/>
    </location>
</feature>
<evidence type="ECO:0000313" key="3">
    <source>
        <dbReference type="Proteomes" id="UP000256328"/>
    </source>
</evidence>
<sequence>MAYHRPRLTRRNLKQLSKANVQVAVTRIEARHKKKKGRKLASSDTEQIFGAWNMSSGNQSTPSDIGIAISTEIVETWFQQCEQTLACKDNNRNDSVVSVHQRMAQRRPDSDVEDWKPIPRRRISRFSANTPYPKGQKAHSEYPLRQGDIPWNSLQEERAGQTKDHVYDEPASRLTSYKKKYDVTLQYARRLLPTQKQRKQMDIVMSGGRSPGPRHQFSVWDGRVRDIDTDSASISEGENSESVRLLSSPIGKKEVVTPLIMASTPSSLPSSRRMPATLPQIPKMNLPFLEPPRDRKSHFLDSTPSSDTNSVSLLSSCSSPTNWGSILKQHVVSDVREAKADGDKKFFRAMPSSESTAEILPRSKERSMVPRLLSQSGHQTAQSKKSIPMVKHTAVVLTQREGNIGRRQNLNMELKEQRNPTPTHSEKMYQRPEVEQIWDSTEADMNRRRRRAERRAPPTNFYR</sequence>
<dbReference type="EMBL" id="PDLN01000009">
    <property type="protein sequence ID" value="RDW75877.1"/>
    <property type="molecule type" value="Genomic_DNA"/>
</dbReference>
<organism evidence="2 3">
    <name type="scientific">Coleophoma crateriformis</name>
    <dbReference type="NCBI Taxonomy" id="565419"/>
    <lineage>
        <taxon>Eukaryota</taxon>
        <taxon>Fungi</taxon>
        <taxon>Dikarya</taxon>
        <taxon>Ascomycota</taxon>
        <taxon>Pezizomycotina</taxon>
        <taxon>Leotiomycetes</taxon>
        <taxon>Helotiales</taxon>
        <taxon>Dermateaceae</taxon>
        <taxon>Coleophoma</taxon>
    </lineage>
</organism>
<comment type="caution">
    <text evidence="2">The sequence shown here is derived from an EMBL/GenBank/DDBJ whole genome shotgun (WGS) entry which is preliminary data.</text>
</comment>
<dbReference type="OrthoDB" id="10305630at2759"/>
<name>A0A3D8RP80_9HELO</name>
<dbReference type="AlphaFoldDB" id="A0A3D8RP80"/>